<dbReference type="AlphaFoldDB" id="A0A917I950"/>
<keyword evidence="2 7" id="KW-0732">Signal</keyword>
<dbReference type="PANTHER" id="PTHR30429">
    <property type="entry name" value="D-METHIONINE-BINDING LIPOPROTEIN METQ"/>
    <property type="match status" value="1"/>
</dbReference>
<dbReference type="RefSeq" id="WP_371875800.1">
    <property type="nucleotide sequence ID" value="NZ_BMES01000002.1"/>
</dbReference>
<dbReference type="PIRSF" id="PIRSF002854">
    <property type="entry name" value="MetQ"/>
    <property type="match status" value="1"/>
</dbReference>
<evidence type="ECO:0000256" key="5">
    <source>
        <dbReference type="ARBA" id="ARBA00023288"/>
    </source>
</evidence>
<evidence type="ECO:0000256" key="7">
    <source>
        <dbReference type="SAM" id="SignalP"/>
    </source>
</evidence>
<evidence type="ECO:0000256" key="4">
    <source>
        <dbReference type="ARBA" id="ARBA00023139"/>
    </source>
</evidence>
<dbReference type="EMBL" id="BMES01000002">
    <property type="protein sequence ID" value="GGH26928.1"/>
    <property type="molecule type" value="Genomic_DNA"/>
</dbReference>
<keyword evidence="5 6" id="KW-0449">Lipoprotein</keyword>
<reference evidence="8" key="2">
    <citation type="submission" date="2020-09" db="EMBL/GenBank/DDBJ databases">
        <authorList>
            <person name="Sun Q."/>
            <person name="Zhou Y."/>
        </authorList>
    </citation>
    <scope>NUCLEOTIDE SEQUENCE</scope>
    <source>
        <strain evidence="8">CGMCC 1.12214</strain>
    </source>
</reference>
<dbReference type="InterPro" id="IPR006311">
    <property type="entry name" value="TAT_signal"/>
</dbReference>
<feature type="chain" id="PRO_5037989269" description="Lipoprotein" evidence="7">
    <location>
        <begin position="33"/>
        <end position="272"/>
    </location>
</feature>
<dbReference type="CDD" id="cd13598">
    <property type="entry name" value="PBP2_lipoprotein_IlpA_like"/>
    <property type="match status" value="1"/>
</dbReference>
<sequence>MTFSPSRRIALVAALAATTLAFSLPGAEVAHAADQVVRIGATPGPHAQILEAVKPVLAKKGIDLRIQEFSDYVVPNQALDAGELDANSFQHQPYLDNQVKDRGYKLVSVATTVNFPMGIYSKKHKSFDQVPNGGTVAIQNDPTNGGRTLLLLQDKGVIKLKADVGFKPTVLDIVENPRKLKFIEIDAAQAPRTLDDVDAAAVNTNYAEPAGLSPQKDAILLEEPKGPYVNVIAVRAADKDKPWVKDLVEAYRSPETKAFIEQKFKGAVLTSW</sequence>
<dbReference type="SUPFAM" id="SSF53850">
    <property type="entry name" value="Periplasmic binding protein-like II"/>
    <property type="match status" value="1"/>
</dbReference>
<evidence type="ECO:0000313" key="8">
    <source>
        <dbReference type="EMBL" id="GGH26928.1"/>
    </source>
</evidence>
<dbReference type="GO" id="GO:0016020">
    <property type="term" value="C:membrane"/>
    <property type="evidence" value="ECO:0007669"/>
    <property type="project" value="UniProtKB-SubCell"/>
</dbReference>
<gene>
    <name evidence="8" type="ORF">GCM10007036_35110</name>
</gene>
<keyword evidence="3" id="KW-0472">Membrane</keyword>
<dbReference type="PANTHER" id="PTHR30429:SF1">
    <property type="entry name" value="D-METHIONINE-BINDING LIPOPROTEIN METQ-RELATED"/>
    <property type="match status" value="1"/>
</dbReference>
<dbReference type="NCBIfam" id="TIGR00363">
    <property type="entry name" value="MetQ/NlpA family lipoprotein"/>
    <property type="match status" value="1"/>
</dbReference>
<keyword evidence="9" id="KW-1185">Reference proteome</keyword>
<dbReference type="Pfam" id="PF03180">
    <property type="entry name" value="Lipoprotein_9"/>
    <property type="match status" value="1"/>
</dbReference>
<evidence type="ECO:0000313" key="9">
    <source>
        <dbReference type="Proteomes" id="UP000603912"/>
    </source>
</evidence>
<comment type="caution">
    <text evidence="8">The sequence shown here is derived from an EMBL/GenBank/DDBJ whole genome shotgun (WGS) entry which is preliminary data.</text>
</comment>
<comment type="subcellular location">
    <subcellularLocation>
        <location evidence="1">Membrane</location>
        <topology evidence="1">Lipid-anchor</topology>
    </subcellularLocation>
</comment>
<dbReference type="Proteomes" id="UP000603912">
    <property type="component" value="Unassembled WGS sequence"/>
</dbReference>
<dbReference type="InterPro" id="IPR004872">
    <property type="entry name" value="Lipoprotein_NlpA"/>
</dbReference>
<evidence type="ECO:0000256" key="1">
    <source>
        <dbReference type="ARBA" id="ARBA00004635"/>
    </source>
</evidence>
<dbReference type="PROSITE" id="PS51318">
    <property type="entry name" value="TAT"/>
    <property type="match status" value="1"/>
</dbReference>
<comment type="similarity">
    <text evidence="6">Belongs to the nlpA lipoprotein family.</text>
</comment>
<evidence type="ECO:0000256" key="2">
    <source>
        <dbReference type="ARBA" id="ARBA00022729"/>
    </source>
</evidence>
<dbReference type="Gene3D" id="3.40.190.10">
    <property type="entry name" value="Periplasmic binding protein-like II"/>
    <property type="match status" value="2"/>
</dbReference>
<accession>A0A917I950</accession>
<protein>
    <recommendedName>
        <fullName evidence="6">Lipoprotein</fullName>
    </recommendedName>
</protein>
<evidence type="ECO:0000256" key="6">
    <source>
        <dbReference type="PIRNR" id="PIRNR002854"/>
    </source>
</evidence>
<organism evidence="8 9">
    <name type="scientific">Alsobacter metallidurans</name>
    <dbReference type="NCBI Taxonomy" id="340221"/>
    <lineage>
        <taxon>Bacteria</taxon>
        <taxon>Pseudomonadati</taxon>
        <taxon>Pseudomonadota</taxon>
        <taxon>Alphaproteobacteria</taxon>
        <taxon>Hyphomicrobiales</taxon>
        <taxon>Alsobacteraceae</taxon>
        <taxon>Alsobacter</taxon>
    </lineage>
</organism>
<proteinExistence type="inferred from homology"/>
<evidence type="ECO:0000256" key="3">
    <source>
        <dbReference type="ARBA" id="ARBA00023136"/>
    </source>
</evidence>
<keyword evidence="4" id="KW-0564">Palmitate</keyword>
<name>A0A917I950_9HYPH</name>
<feature type="signal peptide" evidence="7">
    <location>
        <begin position="1"/>
        <end position="32"/>
    </location>
</feature>
<reference evidence="8" key="1">
    <citation type="journal article" date="2014" name="Int. J. Syst. Evol. Microbiol.">
        <title>Complete genome sequence of Corynebacterium casei LMG S-19264T (=DSM 44701T), isolated from a smear-ripened cheese.</title>
        <authorList>
            <consortium name="US DOE Joint Genome Institute (JGI-PGF)"/>
            <person name="Walter F."/>
            <person name="Albersmeier A."/>
            <person name="Kalinowski J."/>
            <person name="Ruckert C."/>
        </authorList>
    </citation>
    <scope>NUCLEOTIDE SEQUENCE</scope>
    <source>
        <strain evidence="8">CGMCC 1.12214</strain>
    </source>
</reference>